<dbReference type="EMBL" id="JARKIF010000003">
    <property type="protein sequence ID" value="KAJ7644686.1"/>
    <property type="molecule type" value="Genomic_DNA"/>
</dbReference>
<comment type="caution">
    <text evidence="1">The sequence shown here is derived from an EMBL/GenBank/DDBJ whole genome shotgun (WGS) entry which is preliminary data.</text>
</comment>
<dbReference type="AlphaFoldDB" id="A0AAD7FYJ3"/>
<evidence type="ECO:0000313" key="2">
    <source>
        <dbReference type="Proteomes" id="UP001221142"/>
    </source>
</evidence>
<evidence type="ECO:0000313" key="1">
    <source>
        <dbReference type="EMBL" id="KAJ7644686.1"/>
    </source>
</evidence>
<keyword evidence="2" id="KW-1185">Reference proteome</keyword>
<name>A0AAD7FYJ3_9AGAR</name>
<accession>A0AAD7FYJ3</accession>
<organism evidence="1 2">
    <name type="scientific">Roridomyces roridus</name>
    <dbReference type="NCBI Taxonomy" id="1738132"/>
    <lineage>
        <taxon>Eukaryota</taxon>
        <taxon>Fungi</taxon>
        <taxon>Dikarya</taxon>
        <taxon>Basidiomycota</taxon>
        <taxon>Agaricomycotina</taxon>
        <taxon>Agaricomycetes</taxon>
        <taxon>Agaricomycetidae</taxon>
        <taxon>Agaricales</taxon>
        <taxon>Marasmiineae</taxon>
        <taxon>Mycenaceae</taxon>
        <taxon>Roridomyces</taxon>
    </lineage>
</organism>
<gene>
    <name evidence="1" type="ORF">FB45DRAFT_679842</name>
</gene>
<protein>
    <submittedName>
        <fullName evidence="1">Uncharacterized protein</fullName>
    </submittedName>
</protein>
<feature type="non-terminal residue" evidence="1">
    <location>
        <position position="1"/>
    </location>
</feature>
<dbReference type="Proteomes" id="UP001221142">
    <property type="component" value="Unassembled WGS sequence"/>
</dbReference>
<feature type="non-terminal residue" evidence="1">
    <location>
        <position position="90"/>
    </location>
</feature>
<reference evidence="1" key="1">
    <citation type="submission" date="2023-03" db="EMBL/GenBank/DDBJ databases">
        <title>Massive genome expansion in bonnet fungi (Mycena s.s.) driven by repeated elements and novel gene families across ecological guilds.</title>
        <authorList>
            <consortium name="Lawrence Berkeley National Laboratory"/>
            <person name="Harder C.B."/>
            <person name="Miyauchi S."/>
            <person name="Viragh M."/>
            <person name="Kuo A."/>
            <person name="Thoen E."/>
            <person name="Andreopoulos B."/>
            <person name="Lu D."/>
            <person name="Skrede I."/>
            <person name="Drula E."/>
            <person name="Henrissat B."/>
            <person name="Morin E."/>
            <person name="Kohler A."/>
            <person name="Barry K."/>
            <person name="LaButti K."/>
            <person name="Morin E."/>
            <person name="Salamov A."/>
            <person name="Lipzen A."/>
            <person name="Mereny Z."/>
            <person name="Hegedus B."/>
            <person name="Baldrian P."/>
            <person name="Stursova M."/>
            <person name="Weitz H."/>
            <person name="Taylor A."/>
            <person name="Grigoriev I.V."/>
            <person name="Nagy L.G."/>
            <person name="Martin F."/>
            <person name="Kauserud H."/>
        </authorList>
    </citation>
    <scope>NUCLEOTIDE SEQUENCE</scope>
    <source>
        <strain evidence="1">9284</strain>
    </source>
</reference>
<proteinExistence type="predicted"/>
<sequence>RSNCGCVGCKYDRNILGCENPGKCIQAATLLVNSLLPKWDPRVPNNDFCDELKLDEEEMVANDLPIGIDRPVSFDPNFVLRSIESGFRIF</sequence>